<dbReference type="GeneID" id="11507273"/>
<dbReference type="OrthoDB" id="5428055at2759"/>
<dbReference type="InParanoid" id="G2QQ02"/>
<feature type="region of interest" description="Disordered" evidence="1">
    <location>
        <begin position="563"/>
        <end position="584"/>
    </location>
</feature>
<feature type="region of interest" description="Disordered" evidence="1">
    <location>
        <begin position="1"/>
        <end position="84"/>
    </location>
</feature>
<feature type="region of interest" description="Disordered" evidence="1">
    <location>
        <begin position="248"/>
        <end position="295"/>
    </location>
</feature>
<protein>
    <submittedName>
        <fullName evidence="3">Uncharacterized protein</fullName>
    </submittedName>
</protein>
<keyword evidence="2" id="KW-0472">Membrane</keyword>
<feature type="transmembrane region" description="Helical" evidence="2">
    <location>
        <begin position="484"/>
        <end position="501"/>
    </location>
</feature>
<evidence type="ECO:0000313" key="3">
    <source>
        <dbReference type="EMBL" id="AEO61665.1"/>
    </source>
</evidence>
<feature type="transmembrane region" description="Helical" evidence="2">
    <location>
        <begin position="453"/>
        <end position="472"/>
    </location>
</feature>
<keyword evidence="2" id="KW-0812">Transmembrane</keyword>
<proteinExistence type="predicted"/>
<evidence type="ECO:0000256" key="2">
    <source>
        <dbReference type="SAM" id="Phobius"/>
    </source>
</evidence>
<reference evidence="3 4" key="1">
    <citation type="journal article" date="2011" name="Nat. Biotechnol.">
        <title>Comparative genomic analysis of the thermophilic biomass-degrading fungi Myceliophthora thermophila and Thielavia terrestris.</title>
        <authorList>
            <person name="Berka R.M."/>
            <person name="Grigoriev I.V."/>
            <person name="Otillar R."/>
            <person name="Salamov A."/>
            <person name="Grimwood J."/>
            <person name="Reid I."/>
            <person name="Ishmael N."/>
            <person name="John T."/>
            <person name="Darmond C."/>
            <person name="Moisan M.-C."/>
            <person name="Henrissat B."/>
            <person name="Coutinho P.M."/>
            <person name="Lombard V."/>
            <person name="Natvig D.O."/>
            <person name="Lindquist E."/>
            <person name="Schmutz J."/>
            <person name="Lucas S."/>
            <person name="Harris P."/>
            <person name="Powlowski J."/>
            <person name="Bellemare A."/>
            <person name="Taylor D."/>
            <person name="Butler G."/>
            <person name="de Vries R.P."/>
            <person name="Allijn I.E."/>
            <person name="van den Brink J."/>
            <person name="Ushinsky S."/>
            <person name="Storms R."/>
            <person name="Powell A.J."/>
            <person name="Paulsen I.T."/>
            <person name="Elbourne L.D.H."/>
            <person name="Baker S.E."/>
            <person name="Magnuson J."/>
            <person name="LaBoissiere S."/>
            <person name="Clutterbuck A.J."/>
            <person name="Martinez D."/>
            <person name="Wogulis M."/>
            <person name="de Leon A.L."/>
            <person name="Rey M.W."/>
            <person name="Tsang A."/>
        </authorList>
    </citation>
    <scope>NUCLEOTIDE SEQUENCE [LARGE SCALE GENOMIC DNA]</scope>
    <source>
        <strain evidence="4">ATCC 42464 / BCRC 31852 / DSM 1799</strain>
    </source>
</reference>
<evidence type="ECO:0000313" key="4">
    <source>
        <dbReference type="Proteomes" id="UP000007322"/>
    </source>
</evidence>
<dbReference type="VEuPathDB" id="FungiDB:MYCTH_2145572"/>
<dbReference type="eggNOG" id="ENOG502RS82">
    <property type="taxonomic scope" value="Eukaryota"/>
</dbReference>
<dbReference type="KEGG" id="mtm:MYCTH_2145572"/>
<keyword evidence="4" id="KW-1185">Reference proteome</keyword>
<feature type="compositionally biased region" description="Polar residues" evidence="1">
    <location>
        <begin position="397"/>
        <end position="409"/>
    </location>
</feature>
<feature type="compositionally biased region" description="Low complexity" evidence="1">
    <location>
        <begin position="265"/>
        <end position="283"/>
    </location>
</feature>
<feature type="compositionally biased region" description="Polar residues" evidence="1">
    <location>
        <begin position="26"/>
        <end position="37"/>
    </location>
</feature>
<dbReference type="HOGENOM" id="CLU_474870_0_0_1"/>
<dbReference type="AlphaFoldDB" id="G2QQ02"/>
<feature type="region of interest" description="Disordered" evidence="1">
    <location>
        <begin position="132"/>
        <end position="164"/>
    </location>
</feature>
<dbReference type="OMA" id="LSMNDEY"/>
<feature type="compositionally biased region" description="Low complexity" evidence="1">
    <location>
        <begin position="13"/>
        <end position="25"/>
    </location>
</feature>
<dbReference type="STRING" id="573729.G2QQ02"/>
<dbReference type="EMBL" id="CP003008">
    <property type="protein sequence ID" value="AEO61665.1"/>
    <property type="molecule type" value="Genomic_DNA"/>
</dbReference>
<organism evidence="3 4">
    <name type="scientific">Thermothelomyces thermophilus (strain ATCC 42464 / BCRC 31852 / DSM 1799)</name>
    <name type="common">Sporotrichum thermophile</name>
    <dbReference type="NCBI Taxonomy" id="573729"/>
    <lineage>
        <taxon>Eukaryota</taxon>
        <taxon>Fungi</taxon>
        <taxon>Dikarya</taxon>
        <taxon>Ascomycota</taxon>
        <taxon>Pezizomycotina</taxon>
        <taxon>Sordariomycetes</taxon>
        <taxon>Sordariomycetidae</taxon>
        <taxon>Sordariales</taxon>
        <taxon>Chaetomiaceae</taxon>
        <taxon>Thermothelomyces</taxon>
    </lineage>
</organism>
<dbReference type="Proteomes" id="UP000007322">
    <property type="component" value="Chromosome 7"/>
</dbReference>
<evidence type="ECO:0000256" key="1">
    <source>
        <dbReference type="SAM" id="MobiDB-lite"/>
    </source>
</evidence>
<keyword evidence="2" id="KW-1133">Transmembrane helix</keyword>
<feature type="compositionally biased region" description="Gly residues" evidence="1">
    <location>
        <begin position="135"/>
        <end position="158"/>
    </location>
</feature>
<feature type="region of interest" description="Disordered" evidence="1">
    <location>
        <begin position="394"/>
        <end position="420"/>
    </location>
</feature>
<sequence>MSCCPLPHVNTHAAASPFPSSSPRPNDTNTNTISSGRFSLPFRQPPTVLEIIRGDPDEGDGPDPRTASVTPSSSSSSSSDHHYNQHQAVVVVRGLPRDVVEAALAEGLVPAGWADRFVRKCLARRRPWRPVVIRGRGGGDGAGGNDGGGAASGSGGRNGSETRGQRLGGYVWEYPEVVELEGGGIAFGGGVRDGDVDGALPPPVMPLLPRGGAGEEREGRETGNKRLGVVFCRAGLWFGKERSVLFLDRDPRDGQGQGRRRARRSAGVAAGAASAADADADAAGEAKTETGAEGEVKEDLEDMVTEMLRSNPHAVDMLPTVVAEAAYHQWLVLFDFLEPHPRVLDEATMACYLRMLRSLELNDEADDGDTVWRRLLVRLLGRIQLLSSASPVASLSTPRAPTVSGTTGEMANISKRRITSQPSTTGEFCLVPCRHGPIAQRALDENRKALDRLGYLAGILSPLPIVSGILSMGNGFGPYGDKFFVFWAVAVPLAGLVLLLIHADTIRKAEVWVEIGSDRVVPISPGKTRDGEDRPSPGLLRHHAVPFVVDHEAEERNLDMPTMTDGSAILAGEPEDGDRPRRRRWSTGWEQVPAVILERPADGSKPRAWKREQLSWYGAIMAILLFRRLRDGSHVPEGVAACEKAGRCRTKSC</sequence>
<name>G2QQ02_THET4</name>
<dbReference type="RefSeq" id="XP_003666910.1">
    <property type="nucleotide sequence ID" value="XM_003666862.1"/>
</dbReference>
<gene>
    <name evidence="3" type="ORF">MYCTH_2145572</name>
</gene>
<feature type="compositionally biased region" description="Basic and acidic residues" evidence="1">
    <location>
        <begin position="284"/>
        <end position="295"/>
    </location>
</feature>
<accession>G2QQ02</accession>